<dbReference type="PANTHER" id="PTHR20938:SF0">
    <property type="entry name" value="INTEGRATOR COMPLEX SUBUNIT 4"/>
    <property type="match status" value="1"/>
</dbReference>
<dbReference type="SUPFAM" id="SSF48371">
    <property type="entry name" value="ARM repeat"/>
    <property type="match status" value="1"/>
</dbReference>
<evidence type="ECO:0000313" key="6">
    <source>
        <dbReference type="RefSeq" id="XP_014681400.1"/>
    </source>
</evidence>
<sequence>MAALLKKRALAEYSQVIQEEPSTSTTPPQKKLRLRKLPKPSPVELDLQNATSSDHTLELLLAFRKQLPLGNAENTETLVRKLLVQFYKEKESHVRVQLVAVLGDLVRTPGFDCCWVVEDISGCLKQESSHKVIGQILHALLIIGNMSPTDVKLHQQLVKLAENYLSDKDHLVRSKCIELIGDLTPIIGRPNQISAVQKLLGDLSQDQDPRVRTSAFLALLTLHQRGIQLDLEVYDQVCQALSDDYEGVRLAAVKLIWVISHVYPEKFVLAADKRQQIRLVDDGFAKICYCLNDIAMKVRAEAAGLLGSLHQVSSTFLEQTLDKKLMSNMRRKAAAHERQKEQFESGEWASGNKWASDAPKELINAESMSIITTGACGAFVHGLEDEFLEVRSAAVDSMCELAYQNADFASNSLDFLVDMLNDEVESVRLNAINSLWKISAHVVLREDQLETVLAVLEDFAFDIREGLRGLLSASHLGTSACVKMCIHHLLANLTRYPQDRVSIWKCMQQIGKKHSSLVLPLVPELLASHPYFDSTEPDMDDPAYISTLILVFNAAAGCATMIPMFHDFTVSHYSYLRDSFPDLIPEISEISLRTSLPTEETNKAVDPAMFLQQTISRLSTCNDMDNSPRQSLLELTIRDLQRIKVVDKKLSAKSECLSMYLECQLLLQKALFNRQGGSSGTGFSLQQNATASVLAEKVMKLTHRIETLFMGLTMAEVCTVKCMRVWAHTVLMLVDVQGTQKHGTKVILCEEYLDRLRNLQRILGEVDVSPDGFIRAVFAELPKLDVANPAIITSLVQPELVLHRPVMLELANHIRQAAATIVEPAGMSDNALKFTAGLTLAVHLDVVLENVEKMDAVRLKVTYPDTRTDLLIPKVSDFRKLSLLRHRLVTNVCLSHGVWSEACHVEISIAMCPHDSEGNKRKGTQQMEFIELCPPVKVYVSPAAAKKS</sequence>
<feature type="domain" description="INTS4 8 helical bundle" evidence="3">
    <location>
        <begin position="610"/>
        <end position="811"/>
    </location>
</feature>
<name>A0ABM1FAC9_PRICU</name>
<gene>
    <name evidence="6" type="primary">LOC106821207</name>
</gene>
<organism evidence="5 6">
    <name type="scientific">Priapulus caudatus</name>
    <name type="common">Priapulid worm</name>
    <dbReference type="NCBI Taxonomy" id="37621"/>
    <lineage>
        <taxon>Eukaryota</taxon>
        <taxon>Metazoa</taxon>
        <taxon>Ecdysozoa</taxon>
        <taxon>Scalidophora</taxon>
        <taxon>Priapulida</taxon>
        <taxon>Priapulimorpha</taxon>
        <taxon>Priapulimorphida</taxon>
        <taxon>Priapulidae</taxon>
        <taxon>Priapulus</taxon>
    </lineage>
</organism>
<evidence type="ECO:0000256" key="2">
    <source>
        <dbReference type="ARBA" id="ARBA00023242"/>
    </source>
</evidence>
<dbReference type="Gene3D" id="1.25.10.10">
    <property type="entry name" value="Leucine-rich Repeat Variant"/>
    <property type="match status" value="2"/>
</dbReference>
<keyword evidence="5" id="KW-1185">Reference proteome</keyword>
<evidence type="ECO:0000259" key="3">
    <source>
        <dbReference type="Pfam" id="PF24493"/>
    </source>
</evidence>
<dbReference type="RefSeq" id="XP_014681400.1">
    <property type="nucleotide sequence ID" value="XM_014825914.1"/>
</dbReference>
<dbReference type="Proteomes" id="UP000695022">
    <property type="component" value="Unplaced"/>
</dbReference>
<proteinExistence type="predicted"/>
<dbReference type="InterPro" id="IPR056235">
    <property type="entry name" value="INTS4_8HBD"/>
</dbReference>
<dbReference type="InterPro" id="IPR011989">
    <property type="entry name" value="ARM-like"/>
</dbReference>
<accession>A0ABM1FAC9</accession>
<keyword evidence="2" id="KW-0539">Nucleus</keyword>
<evidence type="ECO:0000259" key="4">
    <source>
        <dbReference type="Pfam" id="PF25458"/>
    </source>
</evidence>
<dbReference type="GeneID" id="106821207"/>
<dbReference type="InterPro" id="IPR016024">
    <property type="entry name" value="ARM-type_fold"/>
</dbReference>
<dbReference type="PANTHER" id="PTHR20938">
    <property type="entry name" value="INTEGRATOR COMPLEX SUBUNIT 4"/>
    <property type="match status" value="1"/>
</dbReference>
<dbReference type="Pfam" id="PF25458">
    <property type="entry name" value="INTS4_C"/>
    <property type="match status" value="1"/>
</dbReference>
<comment type="subcellular location">
    <subcellularLocation>
        <location evidence="1">Nucleus</location>
    </subcellularLocation>
</comment>
<feature type="domain" description="Integrator complex subunit 4/Protein SIEL C-terminal Ig-like" evidence="4">
    <location>
        <begin position="820"/>
        <end position="943"/>
    </location>
</feature>
<evidence type="ECO:0000313" key="5">
    <source>
        <dbReference type="Proteomes" id="UP000695022"/>
    </source>
</evidence>
<evidence type="ECO:0000256" key="1">
    <source>
        <dbReference type="ARBA" id="ARBA00004123"/>
    </source>
</evidence>
<protein>
    <submittedName>
        <fullName evidence="6">Integrator complex subunit 4-like</fullName>
    </submittedName>
</protein>
<dbReference type="Pfam" id="PF24493">
    <property type="entry name" value="INTS4_8HBD"/>
    <property type="match status" value="1"/>
</dbReference>
<dbReference type="InterPro" id="IPR057412">
    <property type="entry name" value="INTS4_C"/>
</dbReference>
<reference evidence="6" key="1">
    <citation type="submission" date="2025-08" db="UniProtKB">
        <authorList>
            <consortium name="RefSeq"/>
        </authorList>
    </citation>
    <scope>IDENTIFICATION</scope>
</reference>